<proteinExistence type="predicted"/>
<dbReference type="GO" id="GO:0008270">
    <property type="term" value="F:zinc ion binding"/>
    <property type="evidence" value="ECO:0007669"/>
    <property type="project" value="InterPro"/>
</dbReference>
<gene>
    <name evidence="2" type="ORF">CEPIT_LOCUS39323</name>
</gene>
<dbReference type="Proteomes" id="UP001152523">
    <property type="component" value="Unassembled WGS sequence"/>
</dbReference>
<feature type="domain" description="Zinc finger PMZ-type" evidence="1">
    <location>
        <begin position="71"/>
        <end position="98"/>
    </location>
</feature>
<sequence length="149" mass="17604">MLEDIRLKCMNRIKVFKVSFEKWVNDWSPSSMEFFLDNKDAATGCKVIYNGDVGFEIGEGRNKHTVFIDKEVCTCRTWDLTGIPRSHVICALHYNKENPNSHISMWYHKSLYKAAYEHSLQPVPGKMFMRIHDFEPIEPPYDYKHRQTK</sequence>
<dbReference type="SMART" id="SM00575">
    <property type="entry name" value="ZnF_PMZ"/>
    <property type="match status" value="1"/>
</dbReference>
<organism evidence="2 3">
    <name type="scientific">Cuscuta epithymum</name>
    <dbReference type="NCBI Taxonomy" id="186058"/>
    <lineage>
        <taxon>Eukaryota</taxon>
        <taxon>Viridiplantae</taxon>
        <taxon>Streptophyta</taxon>
        <taxon>Embryophyta</taxon>
        <taxon>Tracheophyta</taxon>
        <taxon>Spermatophyta</taxon>
        <taxon>Magnoliopsida</taxon>
        <taxon>eudicotyledons</taxon>
        <taxon>Gunneridae</taxon>
        <taxon>Pentapetalae</taxon>
        <taxon>asterids</taxon>
        <taxon>lamiids</taxon>
        <taxon>Solanales</taxon>
        <taxon>Convolvulaceae</taxon>
        <taxon>Cuscuteae</taxon>
        <taxon>Cuscuta</taxon>
        <taxon>Cuscuta subgen. Cuscuta</taxon>
    </lineage>
</organism>
<evidence type="ECO:0000259" key="1">
    <source>
        <dbReference type="SMART" id="SM00575"/>
    </source>
</evidence>
<keyword evidence="3" id="KW-1185">Reference proteome</keyword>
<evidence type="ECO:0000313" key="2">
    <source>
        <dbReference type="EMBL" id="CAH9141688.1"/>
    </source>
</evidence>
<reference evidence="2" key="1">
    <citation type="submission" date="2022-07" db="EMBL/GenBank/DDBJ databases">
        <authorList>
            <person name="Macas J."/>
            <person name="Novak P."/>
            <person name="Neumann P."/>
        </authorList>
    </citation>
    <scope>NUCLEOTIDE SEQUENCE</scope>
</reference>
<name>A0AAV0G1T2_9ASTE</name>
<dbReference type="AlphaFoldDB" id="A0AAV0G1T2"/>
<dbReference type="InterPro" id="IPR006564">
    <property type="entry name" value="Znf_PMZ"/>
</dbReference>
<comment type="caution">
    <text evidence="2">The sequence shown here is derived from an EMBL/GenBank/DDBJ whole genome shotgun (WGS) entry which is preliminary data.</text>
</comment>
<accession>A0AAV0G1T2</accession>
<evidence type="ECO:0000313" key="3">
    <source>
        <dbReference type="Proteomes" id="UP001152523"/>
    </source>
</evidence>
<dbReference type="PANTHER" id="PTHR31973">
    <property type="entry name" value="POLYPROTEIN, PUTATIVE-RELATED"/>
    <property type="match status" value="1"/>
</dbReference>
<dbReference type="EMBL" id="CAMAPF010001033">
    <property type="protein sequence ID" value="CAH9141688.1"/>
    <property type="molecule type" value="Genomic_DNA"/>
</dbReference>
<protein>
    <recommendedName>
        <fullName evidence="1">Zinc finger PMZ-type domain-containing protein</fullName>
    </recommendedName>
</protein>
<dbReference type="PANTHER" id="PTHR31973:SF197">
    <property type="entry name" value="SWIM-TYPE DOMAIN-CONTAINING PROTEIN"/>
    <property type="match status" value="1"/>
</dbReference>